<proteinExistence type="predicted"/>
<evidence type="ECO:0000259" key="8">
    <source>
        <dbReference type="PROSITE" id="PS50280"/>
    </source>
</evidence>
<gene>
    <name evidence="10" type="ORF">CDD80_577</name>
</gene>
<evidence type="ECO:0000256" key="6">
    <source>
        <dbReference type="SAM" id="Coils"/>
    </source>
</evidence>
<dbReference type="Pfam" id="PF21509">
    <property type="entry name" value="Ezh2-like__CXC_fung"/>
    <property type="match status" value="1"/>
</dbReference>
<dbReference type="Pfam" id="PF18601">
    <property type="entry name" value="EZH2_N"/>
    <property type="match status" value="1"/>
</dbReference>
<dbReference type="Pfam" id="PF00856">
    <property type="entry name" value="SET"/>
    <property type="match status" value="1"/>
</dbReference>
<dbReference type="InterPro" id="IPR001214">
    <property type="entry name" value="SET_dom"/>
</dbReference>
<feature type="coiled-coil region" evidence="6">
    <location>
        <begin position="1259"/>
        <end position="1286"/>
    </location>
</feature>
<keyword evidence="2" id="KW-0808">Transferase</keyword>
<dbReference type="Proteomes" id="UP000226431">
    <property type="component" value="Unassembled WGS sequence"/>
</dbReference>
<dbReference type="InterPro" id="IPR045318">
    <property type="entry name" value="EZH1/2-like"/>
</dbReference>
<evidence type="ECO:0000256" key="2">
    <source>
        <dbReference type="ARBA" id="ARBA00022679"/>
    </source>
</evidence>
<feature type="compositionally biased region" description="Basic and acidic residues" evidence="7">
    <location>
        <begin position="899"/>
        <end position="911"/>
    </location>
</feature>
<feature type="compositionally biased region" description="Basic and acidic residues" evidence="7">
    <location>
        <begin position="869"/>
        <end position="878"/>
    </location>
</feature>
<dbReference type="InterPro" id="IPR040595">
    <property type="entry name" value="EZH2_N"/>
</dbReference>
<dbReference type="PROSITE" id="PS50280">
    <property type="entry name" value="SET"/>
    <property type="match status" value="1"/>
</dbReference>
<dbReference type="InterPro" id="IPR048360">
    <property type="entry name" value="Ezh2_CXC_fung"/>
</dbReference>
<dbReference type="GO" id="GO:0031507">
    <property type="term" value="P:heterochromatin formation"/>
    <property type="evidence" value="ECO:0007669"/>
    <property type="project" value="TreeGrafter"/>
</dbReference>
<dbReference type="InterPro" id="IPR040968">
    <property type="entry name" value="EZH2_MCSS_fung"/>
</dbReference>
<dbReference type="SUPFAM" id="SSF82199">
    <property type="entry name" value="SET domain"/>
    <property type="match status" value="1"/>
</dbReference>
<evidence type="ECO:0000256" key="5">
    <source>
        <dbReference type="ARBA" id="ARBA00023163"/>
    </source>
</evidence>
<name>A0A2C5YHA5_9HYPO</name>
<accession>A0A2C5YHA5</accession>
<dbReference type="PANTHER" id="PTHR45747">
    <property type="entry name" value="HISTONE-LYSINE N-METHYLTRANSFERASE E(Z)"/>
    <property type="match status" value="1"/>
</dbReference>
<dbReference type="InterPro" id="IPR046341">
    <property type="entry name" value="SET_dom_sf"/>
</dbReference>
<dbReference type="STRING" id="2004952.A0A2C5YHA5"/>
<reference evidence="10 11" key="1">
    <citation type="submission" date="2017-06" db="EMBL/GenBank/DDBJ databases">
        <title>Ant-infecting Ophiocordyceps genomes reveal a high diversity of potential behavioral manipulation genes and a possible major role for enterotoxins.</title>
        <authorList>
            <person name="De Bekker C."/>
            <person name="Evans H.C."/>
            <person name="Brachmann A."/>
            <person name="Hughes D.P."/>
        </authorList>
    </citation>
    <scope>NUCLEOTIDE SEQUENCE [LARGE SCALE GENOMIC DNA]</scope>
    <source>
        <strain evidence="10 11">Map16</strain>
    </source>
</reference>
<feature type="region of interest" description="Disordered" evidence="7">
    <location>
        <begin position="818"/>
        <end position="1070"/>
    </location>
</feature>
<sequence length="1419" mass="159940">MMVIRTAQVVDGWKRWKYGSVLRYLHLDLARANADTRPTLQYPIRSARPSSAIHQPAVQDRANDLWHAPGPSGPAVPLLMSPKAAALPRRSPSLGSANLEENGAADSRDEWTVSKVAEKLDLLRNEVRQDHSQFVAYIIESAKVTERRVHHGTDLFASLKSTPVMGKTATSVRFKFKHFLKGKKVDGKEEYHTVKSVKTDKDRVPRYRFHHVAIKKNVLTPNTMLTFVPHLRDLESSEEMKYNLWLKELEDIDLKSGFKPVGREEKQLRTYQLERAVTLAPYLDTWLEKLAMPGCDRQALVRYMASLGPATATQQKPASRRESSGASAEDHAAARMFADAFAKVFKKKVNLRKVLLLEESADGCIDSKPQTKDGAEDEDEFVETHLASYCLLGCLVCFSHSCDHGEYDNKNLKRTFSMVSCVPLSDTLKRRRRGAIDCPFSIPLPCTRRCYRYFEPHSSDWPSSEDEEETPWSDEEQAVLRSLFATCSHSAFKGDPICLAAKFLSRTCRESHAKLQSLGVRLPESTPLPASEPTQVKNLSWYDRRKKALVGDWQEHTISHQHQRRETLEPCCHEGPCVSRLCPCVDAGLLCDKFCGCTADDCAYKFTGCACHSQGKTCQQKQKDRPCICVQLNRECDPQLCGSCGVIERADPLNSDDEQLHATGCQNCALQRGVGKPLILGQSQLEGVGYGLYTAQDIAQDDFIIEYVGELISHDEGVRREARRGDVFDEESNLSYVFTLLENEGIWVDAAIYGNLSRYINHASEHDKRGCNITPRILYVNGEYRIKFTAMRDIQAGEELFFNYGENFPNLTKKLLDHKAGQQAGKSRGSRARRAAAGNQVARKAPRLEIKQKRSYTRRTKKDAVIAAPDRDPYRFETPEEEEPPPPPQRRPRGRKPRVVKEFLDGKDDARPAVNPTKVEEEDVDGGVRRLRKRTRASSGSDFKMAPEPPKKKSKRGGARPGSGRPRKHPRPVPKPTLPRPLTLCEVESEVEGDIAVATSGGARPGRPRKHPQPAPKPTLPRPLKVGEIESEVEQDSAGEAPGGRSTAKQSEAVAETVRSDATKSVEGTRSKVTEAEVVVIEDTDDETDSDVPDVLPAGRHLTLTMPSATNHELTSDQVANQIEALKPMVGAGSPTLDENQMLQIGEMMLDYMNQWETLESEVRKEVNVLYYLWDTKRFVDGLVSDAMEELSTTITLKQVLLRDFTGFPAEIMSNGSWVNTRFHDSRHILKAVIEYLRALRDSLWDRLHGQPRGTLRLARRVTDTLVELLRQLRELYRDLSLAAERFRQFLVLWFPALEELKYLYGEVHCEYNERVETLSSRKNELITLISQLSHQLSELNRLASTSERQRSAILFRRPVSQQGHFQLGCLGEDMAVMISRTQDLTQSKEGAEAELRDVEAQLTAARVRFARELSRLRQ</sequence>
<keyword evidence="6" id="KW-0175">Coiled coil</keyword>
<keyword evidence="3" id="KW-0949">S-adenosyl-L-methionine</keyword>
<feature type="coiled-coil region" evidence="6">
    <location>
        <begin position="1323"/>
        <end position="1350"/>
    </location>
</feature>
<dbReference type="GO" id="GO:0046976">
    <property type="term" value="F:histone H3K27 methyltransferase activity"/>
    <property type="evidence" value="ECO:0007669"/>
    <property type="project" value="TreeGrafter"/>
</dbReference>
<feature type="compositionally biased region" description="Basic and acidic residues" evidence="7">
    <location>
        <begin position="1058"/>
        <end position="1070"/>
    </location>
</feature>
<organism evidence="10 11">
    <name type="scientific">Ophiocordyceps camponoti-rufipedis</name>
    <dbReference type="NCBI Taxonomy" id="2004952"/>
    <lineage>
        <taxon>Eukaryota</taxon>
        <taxon>Fungi</taxon>
        <taxon>Dikarya</taxon>
        <taxon>Ascomycota</taxon>
        <taxon>Pezizomycotina</taxon>
        <taxon>Sordariomycetes</taxon>
        <taxon>Hypocreomycetidae</taxon>
        <taxon>Hypocreales</taxon>
        <taxon>Ophiocordycipitaceae</taxon>
        <taxon>Ophiocordyceps</taxon>
    </lineage>
</organism>
<comment type="caution">
    <text evidence="10">The sequence shown here is derived from an EMBL/GenBank/DDBJ whole genome shotgun (WGS) entry which is preliminary data.</text>
</comment>
<feature type="domain" description="SET" evidence="8">
    <location>
        <begin position="676"/>
        <end position="805"/>
    </location>
</feature>
<dbReference type="Gene3D" id="2.170.270.10">
    <property type="entry name" value="SET domain"/>
    <property type="match status" value="1"/>
</dbReference>
<protein>
    <recommendedName>
        <fullName evidence="12">SET domain-containing protein</fullName>
    </recommendedName>
</protein>
<evidence type="ECO:0000313" key="10">
    <source>
        <dbReference type="EMBL" id="PHH77458.1"/>
    </source>
</evidence>
<evidence type="ECO:0000256" key="1">
    <source>
        <dbReference type="ARBA" id="ARBA00022603"/>
    </source>
</evidence>
<feature type="domain" description="CXC" evidence="9">
    <location>
        <begin position="544"/>
        <end position="661"/>
    </location>
</feature>
<evidence type="ECO:0000259" key="9">
    <source>
        <dbReference type="PROSITE" id="PS51633"/>
    </source>
</evidence>
<dbReference type="EMBL" id="NJES01000118">
    <property type="protein sequence ID" value="PHH77458.1"/>
    <property type="molecule type" value="Genomic_DNA"/>
</dbReference>
<evidence type="ECO:0000256" key="3">
    <source>
        <dbReference type="ARBA" id="ARBA00022691"/>
    </source>
</evidence>
<evidence type="ECO:0000313" key="11">
    <source>
        <dbReference type="Proteomes" id="UP000226431"/>
    </source>
</evidence>
<evidence type="ECO:0000256" key="4">
    <source>
        <dbReference type="ARBA" id="ARBA00023015"/>
    </source>
</evidence>
<dbReference type="PROSITE" id="PS51633">
    <property type="entry name" value="CXC"/>
    <property type="match status" value="1"/>
</dbReference>
<dbReference type="Pfam" id="PF18600">
    <property type="entry name" value="Ezh2_MCSS_fung"/>
    <property type="match status" value="1"/>
</dbReference>
<keyword evidence="11" id="KW-1185">Reference proteome</keyword>
<evidence type="ECO:0008006" key="12">
    <source>
        <dbReference type="Google" id="ProtNLM"/>
    </source>
</evidence>
<keyword evidence="5" id="KW-0804">Transcription</keyword>
<keyword evidence="1" id="KW-0489">Methyltransferase</keyword>
<dbReference type="GO" id="GO:0003682">
    <property type="term" value="F:chromatin binding"/>
    <property type="evidence" value="ECO:0007669"/>
    <property type="project" value="TreeGrafter"/>
</dbReference>
<dbReference type="PANTHER" id="PTHR45747:SF4">
    <property type="entry name" value="HISTONE-LYSINE N-METHYLTRANSFERASE E(Z)"/>
    <property type="match status" value="1"/>
</dbReference>
<dbReference type="InterPro" id="IPR026489">
    <property type="entry name" value="CXC_dom"/>
</dbReference>
<evidence type="ECO:0000256" key="7">
    <source>
        <dbReference type="SAM" id="MobiDB-lite"/>
    </source>
</evidence>
<dbReference type="OrthoDB" id="6141102at2759"/>
<feature type="coiled-coil region" evidence="6">
    <location>
        <begin position="1382"/>
        <end position="1409"/>
    </location>
</feature>
<keyword evidence="4" id="KW-0805">Transcription regulation</keyword>
<dbReference type="GO" id="GO:0005634">
    <property type="term" value="C:nucleus"/>
    <property type="evidence" value="ECO:0007669"/>
    <property type="project" value="TreeGrafter"/>
</dbReference>
<dbReference type="GO" id="GO:0032259">
    <property type="term" value="P:methylation"/>
    <property type="evidence" value="ECO:0007669"/>
    <property type="project" value="UniProtKB-KW"/>
</dbReference>
<dbReference type="SMART" id="SM00317">
    <property type="entry name" value="SET"/>
    <property type="match status" value="1"/>
</dbReference>